<dbReference type="PANTHER" id="PTHR30543">
    <property type="entry name" value="CHROMATE REDUCTASE"/>
    <property type="match status" value="1"/>
</dbReference>
<dbReference type="Pfam" id="PF03358">
    <property type="entry name" value="FMN_red"/>
    <property type="match status" value="1"/>
</dbReference>
<dbReference type="EMBL" id="PKKO01000006">
    <property type="protein sequence ID" value="PKY71710.1"/>
    <property type="molecule type" value="Genomic_DNA"/>
</dbReference>
<reference evidence="2 3" key="1">
    <citation type="submission" date="2017-12" db="EMBL/GenBank/DDBJ databases">
        <title>Phylogenetic diversity of female urinary microbiome.</title>
        <authorList>
            <person name="Thomas-White K."/>
            <person name="Wolfe A.J."/>
        </authorList>
    </citation>
    <scope>NUCLEOTIDE SEQUENCE [LARGE SCALE GENOMIC DNA]</scope>
    <source>
        <strain evidence="2 3">UMB0402</strain>
    </source>
</reference>
<comment type="caution">
    <text evidence="2">The sequence shown here is derived from an EMBL/GenBank/DDBJ whole genome shotgun (WGS) entry which is preliminary data.</text>
</comment>
<dbReference type="STRING" id="33007.HMPREF3198_02010"/>
<feature type="domain" description="NADPH-dependent FMN reductase-like" evidence="1">
    <location>
        <begin position="4"/>
        <end position="153"/>
    </location>
</feature>
<dbReference type="AlphaFoldDB" id="A0A2I1IKR2"/>
<dbReference type="GO" id="GO:0010181">
    <property type="term" value="F:FMN binding"/>
    <property type="evidence" value="ECO:0007669"/>
    <property type="project" value="TreeGrafter"/>
</dbReference>
<dbReference type="PANTHER" id="PTHR30543:SF21">
    <property type="entry name" value="NAD(P)H-DEPENDENT FMN REDUCTASE LOT6"/>
    <property type="match status" value="1"/>
</dbReference>
<sequence>MCKKVSILVGSLRTGSYSRKIAQAICGFFPRGFEANIVEIWGLDLYNYDYDDPKVSDTPLPCGYKYFRQTLASSDAILFVTPENNRTIPACLKNAVDIGSKPNGQAVFTGKPAGIISHSVGAMGGYSAHKNLRLALSYFDMPMPSQPEVFLGRIATLFDEDGHLLPDTEDFLRSYIDRLCNLVQSQQA</sequence>
<accession>A0A2I1IKR2</accession>
<gene>
    <name evidence="2" type="ORF">CYJ19_10905</name>
</gene>
<dbReference type="GeneID" id="35867095"/>
<dbReference type="Gene3D" id="3.40.50.360">
    <property type="match status" value="1"/>
</dbReference>
<proteinExistence type="predicted"/>
<name>A0A2I1IKR2_9ACTO</name>
<evidence type="ECO:0000313" key="2">
    <source>
        <dbReference type="EMBL" id="PKY71710.1"/>
    </source>
</evidence>
<dbReference type="Proteomes" id="UP000235122">
    <property type="component" value="Unassembled WGS sequence"/>
</dbReference>
<evidence type="ECO:0000313" key="3">
    <source>
        <dbReference type="Proteomes" id="UP000235122"/>
    </source>
</evidence>
<dbReference type="RefSeq" id="WP_024331412.1">
    <property type="nucleotide sequence ID" value="NZ_JASOXK010000004.1"/>
</dbReference>
<organism evidence="2 3">
    <name type="scientific">Winkia neuii</name>
    <dbReference type="NCBI Taxonomy" id="33007"/>
    <lineage>
        <taxon>Bacteria</taxon>
        <taxon>Bacillati</taxon>
        <taxon>Actinomycetota</taxon>
        <taxon>Actinomycetes</taxon>
        <taxon>Actinomycetales</taxon>
        <taxon>Actinomycetaceae</taxon>
        <taxon>Winkia</taxon>
    </lineage>
</organism>
<protein>
    <submittedName>
        <fullName evidence="2">NAD(P)H-dependent oxidoreductase</fullName>
    </submittedName>
</protein>
<evidence type="ECO:0000259" key="1">
    <source>
        <dbReference type="Pfam" id="PF03358"/>
    </source>
</evidence>
<keyword evidence="3" id="KW-1185">Reference proteome</keyword>
<dbReference type="InterPro" id="IPR005025">
    <property type="entry name" value="FMN_Rdtase-like_dom"/>
</dbReference>
<dbReference type="InterPro" id="IPR029039">
    <property type="entry name" value="Flavoprotein-like_sf"/>
</dbReference>
<dbReference type="InterPro" id="IPR050712">
    <property type="entry name" value="NAD(P)H-dep_reductase"/>
</dbReference>
<dbReference type="GO" id="GO:0005829">
    <property type="term" value="C:cytosol"/>
    <property type="evidence" value="ECO:0007669"/>
    <property type="project" value="TreeGrafter"/>
</dbReference>
<dbReference type="SUPFAM" id="SSF52218">
    <property type="entry name" value="Flavoproteins"/>
    <property type="match status" value="1"/>
</dbReference>
<dbReference type="GO" id="GO:0016491">
    <property type="term" value="F:oxidoreductase activity"/>
    <property type="evidence" value="ECO:0007669"/>
    <property type="project" value="InterPro"/>
</dbReference>